<name>A0ACA9R5D3_9GLOM</name>
<proteinExistence type="predicted"/>
<accession>A0ACA9R5D3</accession>
<dbReference type="Proteomes" id="UP000789525">
    <property type="component" value="Unassembled WGS sequence"/>
</dbReference>
<protein>
    <submittedName>
        <fullName evidence="1">16457_t:CDS:1</fullName>
    </submittedName>
</protein>
<keyword evidence="2" id="KW-1185">Reference proteome</keyword>
<gene>
    <name evidence="1" type="ORF">ACOLOM_LOCUS14188</name>
</gene>
<evidence type="ECO:0000313" key="1">
    <source>
        <dbReference type="EMBL" id="CAG8777935.1"/>
    </source>
</evidence>
<evidence type="ECO:0000313" key="2">
    <source>
        <dbReference type="Proteomes" id="UP000789525"/>
    </source>
</evidence>
<reference evidence="1" key="1">
    <citation type="submission" date="2021-06" db="EMBL/GenBank/DDBJ databases">
        <authorList>
            <person name="Kallberg Y."/>
            <person name="Tangrot J."/>
            <person name="Rosling A."/>
        </authorList>
    </citation>
    <scope>NUCLEOTIDE SEQUENCE</scope>
    <source>
        <strain evidence="1">CL356</strain>
    </source>
</reference>
<sequence>ADWTSATSKGEIPLEIEGALLWELEAVARGDREGERYRPREKGRNNVVHAQTAKMINTH</sequence>
<organism evidence="1 2">
    <name type="scientific">Acaulospora colombiana</name>
    <dbReference type="NCBI Taxonomy" id="27376"/>
    <lineage>
        <taxon>Eukaryota</taxon>
        <taxon>Fungi</taxon>
        <taxon>Fungi incertae sedis</taxon>
        <taxon>Mucoromycota</taxon>
        <taxon>Glomeromycotina</taxon>
        <taxon>Glomeromycetes</taxon>
        <taxon>Diversisporales</taxon>
        <taxon>Acaulosporaceae</taxon>
        <taxon>Acaulospora</taxon>
    </lineage>
</organism>
<feature type="non-terminal residue" evidence="1">
    <location>
        <position position="1"/>
    </location>
</feature>
<comment type="caution">
    <text evidence="1">The sequence shown here is derived from an EMBL/GenBank/DDBJ whole genome shotgun (WGS) entry which is preliminary data.</text>
</comment>
<dbReference type="EMBL" id="CAJVPT010069367">
    <property type="protein sequence ID" value="CAG8777935.1"/>
    <property type="molecule type" value="Genomic_DNA"/>
</dbReference>